<dbReference type="Pfam" id="PF09447">
    <property type="entry name" value="Cnl2_NKP2"/>
    <property type="match status" value="1"/>
</dbReference>
<dbReference type="PANTHER" id="PTHR28064:SF1">
    <property type="entry name" value="INNER KINETOCHORE SUBUNIT NKP2"/>
    <property type="match status" value="1"/>
</dbReference>
<feature type="compositionally biased region" description="Basic and acidic residues" evidence="2">
    <location>
        <begin position="140"/>
        <end position="161"/>
    </location>
</feature>
<gene>
    <name evidence="3" type="ORF">LTR69_005632</name>
</gene>
<name>A0ABR0JAU0_9EURO</name>
<dbReference type="Proteomes" id="UP001345691">
    <property type="component" value="Unassembled WGS sequence"/>
</dbReference>
<sequence length="305" mass="34355">MAPSPPTEAEILQSYLLHPSPLSTILPYTAFQALIPASSRQNPSLKRLYRDLQFQRDITIDDVRRRVEEECRRSTTLTAHLARQIHREENERAREQSSRERERNRNKLKRKRDGERTKFGCSTQRNTPGSLSRSDNGVNGDHDDNQNGKPFDSHGDEHDNYDVGSGSDADEHTDGCGPAEVDIDRNLHGPLGSTLPSKSQNNHTTDSLLKAMRTAKEDLLSEIAALEEQVDTVHKDCEDRVGGLSDLRYGRFAQNRISTESANGETSIENEVVVALEELRVKDEEEARPAVWTTMRPALISICRD</sequence>
<comment type="caution">
    <text evidence="3">The sequence shown here is derived from an EMBL/GenBank/DDBJ whole genome shotgun (WGS) entry which is preliminary data.</text>
</comment>
<evidence type="ECO:0000256" key="2">
    <source>
        <dbReference type="SAM" id="MobiDB-lite"/>
    </source>
</evidence>
<accession>A0ABR0JAU0</accession>
<feature type="compositionally biased region" description="Basic and acidic residues" evidence="2">
    <location>
        <begin position="85"/>
        <end position="105"/>
    </location>
</feature>
<protein>
    <submittedName>
        <fullName evidence="3">Uncharacterized protein</fullName>
    </submittedName>
</protein>
<reference evidence="3 4" key="1">
    <citation type="submission" date="2023-08" db="EMBL/GenBank/DDBJ databases">
        <title>Black Yeasts Isolated from many extreme environments.</title>
        <authorList>
            <person name="Coleine C."/>
            <person name="Stajich J.E."/>
            <person name="Selbmann L."/>
        </authorList>
    </citation>
    <scope>NUCLEOTIDE SEQUENCE [LARGE SCALE GENOMIC DNA]</scope>
    <source>
        <strain evidence="3 4">CCFEE 6328</strain>
    </source>
</reference>
<evidence type="ECO:0000313" key="4">
    <source>
        <dbReference type="Proteomes" id="UP001345691"/>
    </source>
</evidence>
<keyword evidence="4" id="KW-1185">Reference proteome</keyword>
<proteinExistence type="predicted"/>
<feature type="coiled-coil region" evidence="1">
    <location>
        <begin position="209"/>
        <end position="236"/>
    </location>
</feature>
<dbReference type="PANTHER" id="PTHR28064">
    <property type="entry name" value="INNER KINETOCHORE SUBUNIT NKP2"/>
    <property type="match status" value="1"/>
</dbReference>
<dbReference type="EMBL" id="JAVRRF010000011">
    <property type="protein sequence ID" value="KAK5060315.1"/>
    <property type="molecule type" value="Genomic_DNA"/>
</dbReference>
<dbReference type="InterPro" id="IPR018565">
    <property type="entry name" value="Nkp2/Cnl2"/>
</dbReference>
<evidence type="ECO:0000256" key="1">
    <source>
        <dbReference type="SAM" id="Coils"/>
    </source>
</evidence>
<feature type="region of interest" description="Disordered" evidence="2">
    <location>
        <begin position="84"/>
        <end position="204"/>
    </location>
</feature>
<organism evidence="3 4">
    <name type="scientific">Exophiala sideris</name>
    <dbReference type="NCBI Taxonomy" id="1016849"/>
    <lineage>
        <taxon>Eukaryota</taxon>
        <taxon>Fungi</taxon>
        <taxon>Dikarya</taxon>
        <taxon>Ascomycota</taxon>
        <taxon>Pezizomycotina</taxon>
        <taxon>Eurotiomycetes</taxon>
        <taxon>Chaetothyriomycetidae</taxon>
        <taxon>Chaetothyriales</taxon>
        <taxon>Herpotrichiellaceae</taxon>
        <taxon>Exophiala</taxon>
    </lineage>
</organism>
<feature type="compositionally biased region" description="Polar residues" evidence="2">
    <location>
        <begin position="194"/>
        <end position="204"/>
    </location>
</feature>
<keyword evidence="1" id="KW-0175">Coiled coil</keyword>
<feature type="compositionally biased region" description="Polar residues" evidence="2">
    <location>
        <begin position="120"/>
        <end position="137"/>
    </location>
</feature>
<evidence type="ECO:0000313" key="3">
    <source>
        <dbReference type="EMBL" id="KAK5060315.1"/>
    </source>
</evidence>